<reference evidence="7 8" key="1">
    <citation type="submission" date="2023-10" db="EMBL/GenBank/DDBJ databases">
        <title>Production of high quality cheese from raw caw milk (raw cheese).</title>
        <authorList>
            <person name="Samouris G."/>
        </authorList>
    </citation>
    <scope>NUCLEOTIDE SEQUENCE [LARGE SCALE GENOMIC DNA]</scope>
    <source>
        <strain evidence="7 8">MRS-5</strain>
    </source>
</reference>
<dbReference type="InterPro" id="IPR000873">
    <property type="entry name" value="AMP-dep_synth/lig_dom"/>
</dbReference>
<accession>A0ABD5GQ76</accession>
<dbReference type="SMART" id="SM00823">
    <property type="entry name" value="PKS_PP"/>
    <property type="match status" value="2"/>
</dbReference>
<dbReference type="PROSITE" id="PS00455">
    <property type="entry name" value="AMP_BINDING"/>
    <property type="match status" value="5"/>
</dbReference>
<evidence type="ECO:0000256" key="1">
    <source>
        <dbReference type="ARBA" id="ARBA00001957"/>
    </source>
</evidence>
<dbReference type="NCBIfam" id="TIGR01733">
    <property type="entry name" value="AA-adenyl-dom"/>
    <property type="match status" value="5"/>
</dbReference>
<dbReference type="InterPro" id="IPR045851">
    <property type="entry name" value="AMP-bd_C_sf"/>
</dbReference>
<dbReference type="SUPFAM" id="SSF47336">
    <property type="entry name" value="ACP-like"/>
    <property type="match status" value="5"/>
</dbReference>
<dbReference type="Gene3D" id="2.30.38.10">
    <property type="entry name" value="Luciferase, Domain 3"/>
    <property type="match status" value="3"/>
</dbReference>
<dbReference type="PANTHER" id="PTHR45527">
    <property type="entry name" value="NONRIBOSOMAL PEPTIDE SYNTHETASE"/>
    <property type="match status" value="1"/>
</dbReference>
<dbReference type="Gene3D" id="3.40.50.980">
    <property type="match status" value="6"/>
</dbReference>
<dbReference type="Proteomes" id="UP001186159">
    <property type="component" value="Unassembled WGS sequence"/>
</dbReference>
<comment type="cofactor">
    <cofactor evidence="1">
        <name>pantetheine 4'-phosphate</name>
        <dbReference type="ChEBI" id="CHEBI:47942"/>
    </cofactor>
</comment>
<evidence type="ECO:0000256" key="5">
    <source>
        <dbReference type="ARBA" id="ARBA00023194"/>
    </source>
</evidence>
<feature type="domain" description="Carrier" evidence="6">
    <location>
        <begin position="2947"/>
        <end position="3022"/>
    </location>
</feature>
<protein>
    <submittedName>
        <fullName evidence="7">Amino acid adenylation domain-containing protein</fullName>
    </submittedName>
</protein>
<dbReference type="Pfam" id="PF13193">
    <property type="entry name" value="AMP-binding_C"/>
    <property type="match status" value="3"/>
</dbReference>
<dbReference type="Pfam" id="PF00501">
    <property type="entry name" value="AMP-binding"/>
    <property type="match status" value="5"/>
</dbReference>
<evidence type="ECO:0000256" key="3">
    <source>
        <dbReference type="ARBA" id="ARBA00022553"/>
    </source>
</evidence>
<dbReference type="Pfam" id="PF00550">
    <property type="entry name" value="PP-binding"/>
    <property type="match status" value="5"/>
</dbReference>
<evidence type="ECO:0000313" key="8">
    <source>
        <dbReference type="Proteomes" id="UP001186159"/>
    </source>
</evidence>
<dbReference type="InterPro" id="IPR001242">
    <property type="entry name" value="Condensation_dom"/>
</dbReference>
<dbReference type="Gene3D" id="3.30.559.10">
    <property type="entry name" value="Chloramphenicol acetyltransferase-like domain"/>
    <property type="match status" value="6"/>
</dbReference>
<dbReference type="InterPro" id="IPR020845">
    <property type="entry name" value="AMP-binding_CS"/>
</dbReference>
<feature type="domain" description="Carrier" evidence="6">
    <location>
        <begin position="484"/>
        <end position="566"/>
    </location>
</feature>
<evidence type="ECO:0000256" key="2">
    <source>
        <dbReference type="ARBA" id="ARBA00022450"/>
    </source>
</evidence>
<dbReference type="GO" id="GO:0017000">
    <property type="term" value="P:antibiotic biosynthetic process"/>
    <property type="evidence" value="ECO:0007669"/>
    <property type="project" value="UniProtKB-KW"/>
</dbReference>
<feature type="domain" description="Carrier" evidence="6">
    <location>
        <begin position="3980"/>
        <end position="4054"/>
    </location>
</feature>
<evidence type="ECO:0000313" key="7">
    <source>
        <dbReference type="EMBL" id="MDV2618189.1"/>
    </source>
</evidence>
<feature type="domain" description="Carrier" evidence="6">
    <location>
        <begin position="5477"/>
        <end position="5552"/>
    </location>
</feature>
<keyword evidence="4" id="KW-0677">Repeat</keyword>
<dbReference type="InterPro" id="IPR009081">
    <property type="entry name" value="PP-bd_ACP"/>
</dbReference>
<proteinExistence type="predicted"/>
<dbReference type="EMBL" id="JAWHVN010000024">
    <property type="protein sequence ID" value="MDV2618189.1"/>
    <property type="molecule type" value="Genomic_DNA"/>
</dbReference>
<dbReference type="InterPro" id="IPR010071">
    <property type="entry name" value="AA_adenyl_dom"/>
</dbReference>
<dbReference type="InterPro" id="IPR006162">
    <property type="entry name" value="Ppantetheine_attach_site"/>
</dbReference>
<dbReference type="InterPro" id="IPR042099">
    <property type="entry name" value="ANL_N_sf"/>
</dbReference>
<feature type="domain" description="Carrier" evidence="6">
    <location>
        <begin position="1448"/>
        <end position="1524"/>
    </location>
</feature>
<dbReference type="SUPFAM" id="SSF56801">
    <property type="entry name" value="Acetyl-CoA synthetase-like"/>
    <property type="match status" value="5"/>
</dbReference>
<comment type="caution">
    <text evidence="7">The sequence shown here is derived from an EMBL/GenBank/DDBJ whole genome shotgun (WGS) entry which is preliminary data.</text>
</comment>
<dbReference type="RefSeq" id="WP_308859150.1">
    <property type="nucleotide sequence ID" value="NZ_JAVFYY010000001.1"/>
</dbReference>
<dbReference type="InterPro" id="IPR036736">
    <property type="entry name" value="ACP-like_sf"/>
</dbReference>
<dbReference type="InterPro" id="IPR025110">
    <property type="entry name" value="AMP-bd_C"/>
</dbReference>
<evidence type="ECO:0000256" key="4">
    <source>
        <dbReference type="ARBA" id="ARBA00022737"/>
    </source>
</evidence>
<sequence>MITEKIQKFNNLVEAFENQARIEPDKIALKFDEVELSYYELNGYANGVANRLIELGVRVEDKIPLLVERSEKVIIGMLGILKAGAAFVPLASDLPKERIDYIIGQTGSSVCVNDDFMNYELQFVEDNVDIKLEANNLAYIIFTSGTTGQPKGVMVEHQNIMNTVRAHVDFLDLSKGDKKYLQYANYVFDASMIEIFPTLLYGNCLVIVPEEIRLSLEALANFIEENSIDYAFIPPVLLDTEIILPLKVLLVGGEKTNENIVRAYRSKGIELVNAYGPTEVAVSCTLYKFAFDDLATRLGYMQPNMVGYVVNEEMKLVQDGEIGELLVSGVQIARGYVNAPELTNEKFLDNPFGSGRIYKTGDLVKKLPDGAFEYHGRNDSQVKVRGQRVELGEIESALTSIKDISQAYAITYKNSVVVYYTSKNNEYEVAVLRDNLKKLLPEYMVPACFIYVPTFPMTINGKFDRKNLPDPAINDGRANTGYVAPQTDRQAQIQAIVEEVVGFNRISIDTNIFEIGGNSISAIQIANKVGIAVSDVYVNKTIRQLAAIVSSGEKIQKMNFAKEEDQGLSYAQESMWFIQELNNKTAAYNNVISITLSEEANVTLVEAALKNIVQRHEVLRTTIKDNFQHIIDGELEVTHEAIDTEEFGKRTFDLSTELPIRANLFNNQLILSVHHIAFDGWSLDVLLSELVDYYNGKKLKDLPIQYKDFATWQRENHGESYFAESLDYWEKEFKDFEQLDLPTDFVRPTQFDYSGDEITFKVSSRIYKKLEKLARKNGTTMYTVFLAAFYILLSSYSNQEDITIGSPLANRQFLGCEELIGYFVNTLPVRAKLGRDQSFRDLVTQTHEKMSSVQEYQETPFEKIVNVLKLNRDTSKNPLFQVVFTLQEFGTLDSKGLFEDVISDVNTHSSLFDLSLNIFGRSAQFTYSRSLFEANTIKGFIKTFKLILEQVSQDEEIKLKDIVLTREQSDFEQKQLKYTNLVESFEAQVKKSPNQIALSYEEQSLSYNELNQRVNAFAYALVHEFNVKKGDIIPLLLPRSENVIISILAVMKAGAAYVPLSLEYPKDRIDYILGMVNAPFVIDEGFLARVSSENRENLNLEISGTDLAYLIFTSGSTGKPKGVMIEHAGVVNMAQAHADMLGLTEGGHTYLQYANYIFDASILEIFPTLLFGNRLAVVPEKIRLDLKKLSYFIEENQSDYAFIPPILLDTKTILPVKTLLVGGDKTAIEVVNTYLEKGVAMYNAYGPTESTVSATIHKYEEGDKADVIGRGQLNTPVYVLDKFGRDVPQNGIGELYVGGPQLSRGYIKQEELTRERFIDSRKGRLYATGDLAKIQKDGNLKYLGRNDFQVKIRGNRVELGEIEKVLVSHPKINQVLVLAKDNSLIAYYVANHSLNTQELSQYLSKSLPPYMIPSYFVSLKKLPMHINGKIDLSALPKPTISFNKEIVKIETELEHKIQLAFATILSQNPDQISAADNFFQIGGDSIKAILITSALKKQGIVANVRQIMEYPTIQQLAEEIERNSVDTKIDNSVKDGEVFKLPIQKWFLDKQFENPNHFNQAYLLELEKQYDEKFLKLALLKLIEHHDALRVRIDKENNELIQDKIDNYQLEKRVILDTIDISQDANWKDSLESLEKSSQKNFDIYQGRLINLQQIIGPSETYLLISIHHLVIDEVSWHILLEDLFSLLKDLQEGKEVELPEKTSSASSWAEALTNHSKHFAFDREKSYWKKLAEETNELLPKDFEVQTSYLKNNKKVVFSLPVDETEAITKTAHKAYNTQINDLLLSSLALSLKRQFGTRRMLINLEGHGREQFDRHYNVERTIGWFTSLYPFCLKVGTENLEKLIIETKENLRAIPSKGLFYGLIKDELGAQASALIPELSFNFIGDISDSRQTNYHIVKELSNSVIDPSNEKLAVIEINSYILHGQLFFEIDYSNNAFETETMTNFSQGFMTALNDISQHCQSVKETIKTPFDFGSQKLTNKDLKNIYKKVDNVEKIKPLSPMQLGIFYDYLKEPSSSHYTEQITASIDGLIKLEDIEKAFRQLIHHHDVLKSVFLFDGLSEPKQISSSTSNPSMQYHDLSTLSEKECRIKKFEIIKYEQMKGFDLENNLGIRLLVLKETEHRTSLVFTFHHILMDGWSYALFLEKFFAYFKDSTQKITSGFDYFDYINQLTMIDKEASLDYWKNYLDSYEGEVKVQSFERPLSLSNEKQMKYLNYSIPSIFMDKLQTFSHKNSVTLNDICSALWGIALQKLNQTDDVVFGTILSGRNIDNFDASNILGLCIQQIPLRVQNKRNHQSMLDLVVKVKEDIEKAQNHLNCNLIEILSSSSIAQLSHKILFNNYPFSSQNLVDSNLPFQLDNLKAEEIVEYDFGISFVPGEGRLDLEFNFNSQKYSDKDIEKVFNIFAQLVEIFVENPNADVERISILNGIEREKVESYSGIKKITRSKGSLLQRFREAVILHADEVAVYAGREKLTYRELDELSNGIASNLKDLGVKERDHVVLYLEADKFLLPSIFGVLKAGATFVPLDPEATEARNIQLLANEQESIVLTNTEYPAGLDHLTQVVNVEETKALEKLEYNIETDAPAYMIYTSGTTGTPKGVVISKDALLNYIDGIIKKLGQESLKNSILTSKYSFDLGYTALFTPLFNGGNITLATKDSYVSSTKLTKLIQEHQVTYLKMTPSLFSILRTEDFAELDSLKVILLGGESIQANDLLDFRAVNPRVEFWNHYGPTETTIGCISGKVDWGKLEIGTTYNILGQPNENMGIYVLDKQRKMLPFGSVGELYITGVGLSDGYFSDEKLTSEKFIPNPFENSQILYATGDLVRLMENGELVFCGRKDAQIKHLGYRINLSEIESSIAKEASVIETSVIQMANSKLGAAVILEDGADLESVKSHLKEILPSYMYPNYFIRLNKFPMTNNGKRDLKELQQLILDCCLKTEAKADAKTDTERRLHKIWSNLLKIKTISKYSNFYELGGNSLQALRLLSVIHSDFKIDISLSEVVNAGTICALAQLIDGSDRQYALTIKKAESAAYYPVSSQQKQMYALSVREPNSTAYNVPIVLKLKAGINLDVPQLKRALHTVVSKHEALRTLIFTDGSSIKQNILEKFSIPFEIRDISYPLEKTILSTFVKPFDLTKEIPIRAYVIYTASETYLVFDSHHIAMDGFSIEVFLKDLMAAYHLEVIDEEIYQYKDYSEFQMSSDFKKQEELNEAYWGEKLIKKLPVLDLSNHRFNLGDEYGGFEGETLHFSIKKSLSNKLVELCKSNHYTLNSYLLSLFAVVLSRFSGQKEVMIGGVEAGRNYAEFSHTVGMFVNTLPHRLSIEENLSFYKFLQTTQMEIMQDIEHSNFPFERMVQLAKGNVLAGQNPLFDVSFVYSESKEFTNSEFEIFAPYYEISKFDLTLLVNRAQDSFNCIFEFKKGKISKEIIQTLKKMFENALSFSMENLDTKIQSMKVMNAEDEQKLLKASIGAIDKSLQSSSVLNDFENYARTNPNRICLEEKGKKLSYKEVNEQANALANYLTARISMEQSIVPVYMKRSTDLIVSILALWKSGKAYLPLDSSYPVQRIQQVLKEIDATIILSQSSIANHLNQASEGLVSVDSLHLLPTENGPKDHNINKAAYVIFTSGTTGRPKGIEVGHTALANYIHWARKQYILDGKGDFALFTSISFDLTVTSLFVPLSSGHKLVIYENEDSLSLLEEVIKEDTADVIKLTPAHLSLIAQSDLSLNRTHTLILGGENLNLDLTREIQQKYPHIRLFNEYGPTEATVGCMIHQYQLSDKGLNVSIGLPIDNAEVFVLDRNMKLLPTGVVGELYIGGTCLSNGYLNDSSLNKEKFVVNPFKQGEYLYCTGDLCKWTANMKLDCLGRKDEQVKVNGYRIELGDIEQKILTYPSVKQAVVFVESEKEAHPKLYAALVSEESQFEIENLRTFLTEQLPYYMVPTRIANVEVIPLTANGKKNLRLLTTLVKERDKQKVVEEIKTEKEKVLVKIIQETLNVGNLNRMSNYYELGGDSIQAILISSKLKNEGLKLKTMDILQNPIVKNMALLIENEEKTKQKSIPYGKEFGLTPIQQWLFDQKLSNINHYNQSMLIKFESVITSEKLEEAFWQLSQTYPVLQTQFIPTGQGFLQSLLKVSREDIENRVFEHEVPQGSYYQEYINQTNEYTQASLNIYSGDLWRVHLFNTQEGQYCLFVIHHLVVDVVSWNYILTELKRVIQDLREGQQIHCEQGLYQAGFLEWQEALAQYAKSETLMDEAGYWEENLANVNPIFKPVEKERKNLELPIVEKRVLSLSLGDFTQANYTYHTKNHELVLSALVKGLSSYTDQQRLAVMLESYGRYDLSKDSELSQSVGWYTSLYPCVFSLENLKDDSYFIREVKEHYRRLPNHGIGYGLLKYKLHLLDKFPEPDIKINFLGDLSKESQNGQFLAENWLNDYDSSPFNKQSFALEITAYFLSGELHLIVKASQVFKNVKLEDLVDNLSQNLLNVVDHCGHSTELLSPSDIGAQTINLRDFDLIQDLHHDVAKILDPTPLQKGIFYQWLKAPKYEQYIEQSVFELHFPLNKKNMKRTINYLTSKYDVLRSNFVYEGLENVKQIIHDRSNYKADIRDLTVADEAELQELIEEDSNQQFDLANDPLFRIKLITVAQKRQVLVFTFHHLILDGWSNSLLIDEFIKIYQRGSVKTVSDFEDKAFEIYTGLVNQKNKKAALNYWTNYLKDYNSVCHFPIPTLATEKETKELEFVFEKKKTQALKILSQKYGVTVYTLLKAIWGLLLVFYTEDSDVVFGTVVSGRTKEIPNISTAVGMFINTIPVRVKTDLYMNFTDLIQAIKQESIRSEDYNFSSLADIQGQLSRKNKLFNTLFAFENYPIKQPQQKVIYDEKTNSRTEFDLETLCTLSDRLYFKLRYQTDKLDESAMNYLLESLETLLNQVIENPHLKLDEVSAISSHELRSIAAFSEDHDFYPSVLANRKEKNLIALIEGNAKDIPEQTAIDDYEKKYSYGEFVDESNLLAGHLCQEKVKPGDVVGLFMDKSADLVIAMYAVWKIGAVVLPIDIDFPVNRIDYMISNSMVHTVLTNFSADKLASVDCPVINIVSTPKEEKYEEINYIYQPNSLAYILYTSGSTGRPKGVEIKHASLTNFIFSSLKAVSLPDKINMIATTSCSFDISISEMFWPLVVGGSLTILNNMDAKNPDKICKAIELKHCNAIQTTPSRIQLLLQYEKNHLAFENLTHLYLMGEVLSESLVHEIRQVSSCEIFNCYGPTESTIWVSAKKVEPGKKITIGKPIESVQFYILRNNLTLAAIGTYGQLALAGDSLAAGYRDNEKLTSKSFVELGTPINQRVYLTGDLARWDSKGEVEVVGRVDNQIKINGVRIELDEIEKVALAHEGIKNAVALVNHDETSKFISLYFTSDWTTKKFSAPEIRQYLSHHLLSQMLPKQIYQVEYFPLNSNGKIDREKLIEISRLSQTQVQLIEEDVKYYTDTQRLLAKIWEKELNQKNIGLFESYFDIGGNSLKIIQLLNALNNELRVSLSIADLFKFPSIALLSERVDELSSHKFLKTKEITKMDISISEEDFIEQKIKVFVLYVLMISHLTKDPKVIVTECLADGHYTNYSFDTTYWETLEKALEEMAASLTTTDRLPSTNSASLWKYSGGDSILEQIDGILLEQHSDKICLSFDPKKIRENRVEAILNDLKRLLIYPELQLSLPSYTD</sequence>
<dbReference type="Gene3D" id="3.30.559.30">
    <property type="entry name" value="Nonribosomal peptide synthetase, condensation domain"/>
    <property type="match status" value="6"/>
</dbReference>
<keyword evidence="2" id="KW-0596">Phosphopantetheine</keyword>
<dbReference type="Gene3D" id="1.10.1200.10">
    <property type="entry name" value="ACP-like"/>
    <property type="match status" value="5"/>
</dbReference>
<dbReference type="InterPro" id="IPR010060">
    <property type="entry name" value="NRPS_synth"/>
</dbReference>
<dbReference type="NCBIfam" id="TIGR01720">
    <property type="entry name" value="NRPS-para261"/>
    <property type="match status" value="2"/>
</dbReference>
<dbReference type="CDD" id="cd19531">
    <property type="entry name" value="LCL_NRPS-like"/>
    <property type="match status" value="1"/>
</dbReference>
<dbReference type="InterPro" id="IPR020806">
    <property type="entry name" value="PKS_PP-bd"/>
</dbReference>
<organism evidence="7 8">
    <name type="scientific">Lactococcus lactis</name>
    <dbReference type="NCBI Taxonomy" id="1358"/>
    <lineage>
        <taxon>Bacteria</taxon>
        <taxon>Bacillati</taxon>
        <taxon>Bacillota</taxon>
        <taxon>Bacilli</taxon>
        <taxon>Lactobacillales</taxon>
        <taxon>Streptococcaceae</taxon>
        <taxon>Lactococcus</taxon>
    </lineage>
</organism>
<dbReference type="PROSITE" id="PS00012">
    <property type="entry name" value="PHOSPHOPANTETHEINE"/>
    <property type="match status" value="4"/>
</dbReference>
<keyword evidence="3" id="KW-0597">Phosphoprotein</keyword>
<dbReference type="InterPro" id="IPR023213">
    <property type="entry name" value="CAT-like_dom_sf"/>
</dbReference>
<dbReference type="PANTHER" id="PTHR45527:SF1">
    <property type="entry name" value="FATTY ACID SYNTHASE"/>
    <property type="match status" value="1"/>
</dbReference>
<dbReference type="GO" id="GO:0008610">
    <property type="term" value="P:lipid biosynthetic process"/>
    <property type="evidence" value="ECO:0007669"/>
    <property type="project" value="UniProtKB-ARBA"/>
</dbReference>
<dbReference type="SUPFAM" id="SSF52777">
    <property type="entry name" value="CoA-dependent acyltransferases"/>
    <property type="match status" value="12"/>
</dbReference>
<dbReference type="Gene3D" id="3.30.300.30">
    <property type="match status" value="5"/>
</dbReference>
<gene>
    <name evidence="7" type="ORF">RZO27_03465</name>
</gene>
<dbReference type="CDD" id="cd05930">
    <property type="entry name" value="A_NRPS"/>
    <property type="match status" value="5"/>
</dbReference>
<keyword evidence="5" id="KW-0045">Antibiotic biosynthesis</keyword>
<dbReference type="PROSITE" id="PS50075">
    <property type="entry name" value="CARRIER"/>
    <property type="match status" value="5"/>
</dbReference>
<evidence type="ECO:0000259" key="6">
    <source>
        <dbReference type="PROSITE" id="PS50075"/>
    </source>
</evidence>
<dbReference type="Gene3D" id="3.40.50.12780">
    <property type="entry name" value="N-terminal domain of ligase-like"/>
    <property type="match status" value="2"/>
</dbReference>
<dbReference type="NCBIfam" id="NF003417">
    <property type="entry name" value="PRK04813.1"/>
    <property type="match status" value="5"/>
</dbReference>
<dbReference type="Pfam" id="PF00668">
    <property type="entry name" value="Condensation"/>
    <property type="match status" value="6"/>
</dbReference>
<name>A0ABD5GQ76_9LACT</name>